<feature type="compositionally biased region" description="Basic and acidic residues" evidence="1">
    <location>
        <begin position="138"/>
        <end position="151"/>
    </location>
</feature>
<proteinExistence type="predicted"/>
<protein>
    <submittedName>
        <fullName evidence="2">Uncharacterized protein</fullName>
    </submittedName>
</protein>
<reference evidence="2" key="1">
    <citation type="journal article" date="2021" name="Front. Microbiol.">
        <title>Comprehensive Comparative Genomics and Phenotyping of Methylobacterium Species.</title>
        <authorList>
            <person name="Alessa O."/>
            <person name="Ogura Y."/>
            <person name="Fujitani Y."/>
            <person name="Takami H."/>
            <person name="Hayashi T."/>
            <person name="Sahin N."/>
            <person name="Tani A."/>
        </authorList>
    </citation>
    <scope>NUCLEOTIDE SEQUENCE</scope>
    <source>
        <strain evidence="2">DSM 23632</strain>
    </source>
</reference>
<dbReference type="Proteomes" id="UP001055057">
    <property type="component" value="Unassembled WGS sequence"/>
</dbReference>
<feature type="region of interest" description="Disordered" evidence="1">
    <location>
        <begin position="123"/>
        <end position="151"/>
    </location>
</feature>
<evidence type="ECO:0000313" key="3">
    <source>
        <dbReference type="Proteomes" id="UP001055057"/>
    </source>
</evidence>
<name>A0ABQ4TZS0_9HYPH</name>
<gene>
    <name evidence="2" type="ORF">MPOCJGCO_2805</name>
</gene>
<dbReference type="EMBL" id="BPRB01000157">
    <property type="protein sequence ID" value="GJE60691.1"/>
    <property type="molecule type" value="Genomic_DNA"/>
</dbReference>
<keyword evidence="3" id="KW-1185">Reference proteome</keyword>
<sequence length="669" mass="70540">MGRHVGQALALERRVGEHHRVGIGVGGDQAPVRGDLAGHVQLEALRADLAGGAVEADPVDHLRVEHVLLDDVVDRGRGGDAREQLRLQPDLVGVAVFRRQGADGAGDRGVRPEGLAVGAVDREAGRQQVDDAGPGHELAPRHVGVEPERPASSRGLGVVLVAQAPGDDEPVGQVDRVLGVDGGRHRALGLVAVGGHHVEALGQGPVDGVEDVEAGVVGAADQAGAQHVGVVVGGAHQEVVVEAEEAHLADRVEPAGMHLEVRILRRVGAPGQHAGAGVVGDRPRLVVLVEIVAVGVVEVHLPGVAQDAFDLDAGDVALARGDVVAFVEAAVAGHGHRLAGGRIEHRAAVEGRLVVRVLVVQPHHRLVALPGQRGGEHLLVLGAEVAPVFLVAVLGDEAVGEVGARDRPGLVHLDPAAVEARAPGLEVAGLDEARLLGDDVDEPARIEDAVERRGRALEHLDPLRGRHEGPRQRRAQSVAQDRAVAVVAEAPADEGVLGAAQRVGLGDARDVDERLVQRPHGLVLQHLLGDDGDRLRHLDQRRVGARGDRGAQGLVAARVRLAARDRQFVEGDHRIAGILRLRAGEQELHGGDRAGGGELPRHGTGPRTAGTDATRADLEVSRLVSEPFRGSSPQERRSRRTVGIFRLEISLYHRSRKRNTRTQYLEFQA</sequence>
<organism evidence="2 3">
    <name type="scientific">Methylobacterium trifolii</name>
    <dbReference type="NCBI Taxonomy" id="1003092"/>
    <lineage>
        <taxon>Bacteria</taxon>
        <taxon>Pseudomonadati</taxon>
        <taxon>Pseudomonadota</taxon>
        <taxon>Alphaproteobacteria</taxon>
        <taxon>Hyphomicrobiales</taxon>
        <taxon>Methylobacteriaceae</taxon>
        <taxon>Methylobacterium</taxon>
    </lineage>
</organism>
<feature type="region of interest" description="Disordered" evidence="1">
    <location>
        <begin position="589"/>
        <end position="637"/>
    </location>
</feature>
<evidence type="ECO:0000313" key="2">
    <source>
        <dbReference type="EMBL" id="GJE60691.1"/>
    </source>
</evidence>
<evidence type="ECO:0000256" key="1">
    <source>
        <dbReference type="SAM" id="MobiDB-lite"/>
    </source>
</evidence>
<reference evidence="2" key="2">
    <citation type="submission" date="2021-08" db="EMBL/GenBank/DDBJ databases">
        <authorList>
            <person name="Tani A."/>
            <person name="Ola A."/>
            <person name="Ogura Y."/>
            <person name="Katsura K."/>
            <person name="Hayashi T."/>
        </authorList>
    </citation>
    <scope>NUCLEOTIDE SEQUENCE</scope>
    <source>
        <strain evidence="2">DSM 23632</strain>
    </source>
</reference>
<accession>A0ABQ4TZS0</accession>
<comment type="caution">
    <text evidence="2">The sequence shown here is derived from an EMBL/GenBank/DDBJ whole genome shotgun (WGS) entry which is preliminary data.</text>
</comment>